<dbReference type="GeneID" id="25287331"/>
<evidence type="ECO:0008006" key="3">
    <source>
        <dbReference type="Google" id="ProtNLM"/>
    </source>
</evidence>
<accession>A0A072P7D8</accession>
<dbReference type="HOGENOM" id="CLU_562614_0_0_1"/>
<keyword evidence="2" id="KW-1185">Reference proteome</keyword>
<organism evidence="1 2">
    <name type="scientific">Exophiala aquamarina CBS 119918</name>
    <dbReference type="NCBI Taxonomy" id="1182545"/>
    <lineage>
        <taxon>Eukaryota</taxon>
        <taxon>Fungi</taxon>
        <taxon>Dikarya</taxon>
        <taxon>Ascomycota</taxon>
        <taxon>Pezizomycotina</taxon>
        <taxon>Eurotiomycetes</taxon>
        <taxon>Chaetothyriomycetidae</taxon>
        <taxon>Chaetothyriales</taxon>
        <taxon>Herpotrichiellaceae</taxon>
        <taxon>Exophiala</taxon>
    </lineage>
</organism>
<dbReference type="RefSeq" id="XP_013254110.1">
    <property type="nucleotide sequence ID" value="XM_013398656.1"/>
</dbReference>
<proteinExistence type="predicted"/>
<dbReference type="EMBL" id="AMGV01000023">
    <property type="protein sequence ID" value="KEF51520.1"/>
    <property type="molecule type" value="Genomic_DNA"/>
</dbReference>
<reference evidence="1 2" key="1">
    <citation type="submission" date="2013-03" db="EMBL/GenBank/DDBJ databases">
        <title>The Genome Sequence of Exophiala aquamarina CBS 119918.</title>
        <authorList>
            <consortium name="The Broad Institute Genomics Platform"/>
            <person name="Cuomo C."/>
            <person name="de Hoog S."/>
            <person name="Gorbushina A."/>
            <person name="Walker B."/>
            <person name="Young S.K."/>
            <person name="Zeng Q."/>
            <person name="Gargeya S."/>
            <person name="Fitzgerald M."/>
            <person name="Haas B."/>
            <person name="Abouelleil A."/>
            <person name="Allen A.W."/>
            <person name="Alvarado L."/>
            <person name="Arachchi H.M."/>
            <person name="Berlin A.M."/>
            <person name="Chapman S.B."/>
            <person name="Gainer-Dewar J."/>
            <person name="Goldberg J."/>
            <person name="Griggs A."/>
            <person name="Gujja S."/>
            <person name="Hansen M."/>
            <person name="Howarth C."/>
            <person name="Imamovic A."/>
            <person name="Ireland A."/>
            <person name="Larimer J."/>
            <person name="McCowan C."/>
            <person name="Murphy C."/>
            <person name="Pearson M."/>
            <person name="Poon T.W."/>
            <person name="Priest M."/>
            <person name="Roberts A."/>
            <person name="Saif S."/>
            <person name="Shea T."/>
            <person name="Sisk P."/>
            <person name="Sykes S."/>
            <person name="Wortman J."/>
            <person name="Nusbaum C."/>
            <person name="Birren B."/>
        </authorList>
    </citation>
    <scope>NUCLEOTIDE SEQUENCE [LARGE SCALE GENOMIC DNA]</scope>
    <source>
        <strain evidence="1 2">CBS 119918</strain>
    </source>
</reference>
<gene>
    <name evidence="1" type="ORF">A1O9_12437</name>
</gene>
<name>A0A072P7D8_9EURO</name>
<sequence length="485" mass="55706">MASSKANLSSLPAELLLSILYQSRELSLINVCREFRACLPPFSPIARSLAVLAFSKVNHASTSPDGQYYQGPVMEPFLQEFRSALDEATGLAFPLSPEQRAHLQQDVLCSGWWNINRFHAVHLFLFRYHLLSLEARLSEDPFRIPDAQIDSFKQYIRNFETHWSLWTTPRKTMQEPDFPFIMPWKSMPNYYLHTDVLLTRAVTYMTPMLPAVTVESTDISMNQHAFVFQRGWHMPEYWNIMRVNNSDMSDNVGPRDPTAQMLENRRLDGKGRKYFLPPRPLLVPPFTARKRGILVYLIQEAAGRYFITDIPDLNHNSTREDDERILSNAILEAIPIGDIPFLKILLTLLQGQNPPHLSPDQSYTGALIAPVAGTQDRAMVQLYIEEASWSREEMDRYVLTAMRSGNPDVLSVLLDIYAVYDRRIEEIERFAQRMSGLLDKTEFLDDASHDQIRDVVTRKIKSMKAAAIRSSDYARDKWLVESGAD</sequence>
<protein>
    <recommendedName>
        <fullName evidence="3">F-box domain-containing protein</fullName>
    </recommendedName>
</protein>
<dbReference type="Proteomes" id="UP000027920">
    <property type="component" value="Unassembled WGS sequence"/>
</dbReference>
<evidence type="ECO:0000313" key="1">
    <source>
        <dbReference type="EMBL" id="KEF51520.1"/>
    </source>
</evidence>
<dbReference type="VEuPathDB" id="FungiDB:A1O9_12437"/>
<dbReference type="AlphaFoldDB" id="A0A072P7D8"/>
<dbReference type="OrthoDB" id="4150388at2759"/>
<evidence type="ECO:0000313" key="2">
    <source>
        <dbReference type="Proteomes" id="UP000027920"/>
    </source>
</evidence>
<comment type="caution">
    <text evidence="1">The sequence shown here is derived from an EMBL/GenBank/DDBJ whole genome shotgun (WGS) entry which is preliminary data.</text>
</comment>